<dbReference type="AlphaFoldDB" id="A0A4R3VW23"/>
<gene>
    <name evidence="1" type="ORF">EDC17_102325</name>
</gene>
<protein>
    <submittedName>
        <fullName evidence="1">Uncharacterized protein</fullName>
    </submittedName>
</protein>
<sequence length="192" mass="20877">MCYNLLLDILTIGYDNQPNTEAVHKPYPEAHLSYKTSSGSSWSNLALPMNKYLPAVSLVGITKTPIDPLLSIDLFKLTPGDLSSVTGLNLFNSVHLWTGDELINLDLLGSNIVSVGSQSYLGLIKEAAIIGERRKAVVTSDITNISALGAIKVLKSNFKNIRCVRNTNWNPNAEGMTQIPCIVKGINICFSN</sequence>
<accession>A0A4R3VW23</accession>
<reference evidence="1 2" key="1">
    <citation type="submission" date="2019-03" db="EMBL/GenBank/DDBJ databases">
        <title>Genomic Encyclopedia of Type Strains, Phase IV (KMG-IV): sequencing the most valuable type-strain genomes for metagenomic binning, comparative biology and taxonomic classification.</title>
        <authorList>
            <person name="Goeker M."/>
        </authorList>
    </citation>
    <scope>NUCLEOTIDE SEQUENCE [LARGE SCALE GENOMIC DNA]</scope>
    <source>
        <strain evidence="1 2">DSM 22362</strain>
    </source>
</reference>
<organism evidence="1 2">
    <name type="scientific">Sphingobacterium alimentarium</name>
    <dbReference type="NCBI Taxonomy" id="797292"/>
    <lineage>
        <taxon>Bacteria</taxon>
        <taxon>Pseudomonadati</taxon>
        <taxon>Bacteroidota</taxon>
        <taxon>Sphingobacteriia</taxon>
        <taxon>Sphingobacteriales</taxon>
        <taxon>Sphingobacteriaceae</taxon>
        <taxon>Sphingobacterium</taxon>
    </lineage>
</organism>
<evidence type="ECO:0000313" key="1">
    <source>
        <dbReference type="EMBL" id="TCV12573.1"/>
    </source>
</evidence>
<evidence type="ECO:0000313" key="2">
    <source>
        <dbReference type="Proteomes" id="UP000295197"/>
    </source>
</evidence>
<dbReference type="Proteomes" id="UP000295197">
    <property type="component" value="Unassembled WGS sequence"/>
</dbReference>
<keyword evidence="2" id="KW-1185">Reference proteome</keyword>
<proteinExistence type="predicted"/>
<dbReference type="OrthoDB" id="698753at2"/>
<dbReference type="EMBL" id="SMBZ01000023">
    <property type="protein sequence ID" value="TCV12573.1"/>
    <property type="molecule type" value="Genomic_DNA"/>
</dbReference>
<name>A0A4R3VW23_9SPHI</name>
<comment type="caution">
    <text evidence="1">The sequence shown here is derived from an EMBL/GenBank/DDBJ whole genome shotgun (WGS) entry which is preliminary data.</text>
</comment>